<reference evidence="1" key="1">
    <citation type="submission" date="2018-05" db="EMBL/GenBank/DDBJ databases">
        <authorList>
            <person name="Lanie J.A."/>
            <person name="Ng W.-L."/>
            <person name="Kazmierczak K.M."/>
            <person name="Andrzejewski T.M."/>
            <person name="Davidsen T.M."/>
            <person name="Wayne K.J."/>
            <person name="Tettelin H."/>
            <person name="Glass J.I."/>
            <person name="Rusch D."/>
            <person name="Podicherti R."/>
            <person name="Tsui H.-C.T."/>
            <person name="Winkler M.E."/>
        </authorList>
    </citation>
    <scope>NUCLEOTIDE SEQUENCE</scope>
</reference>
<feature type="non-terminal residue" evidence="1">
    <location>
        <position position="1"/>
    </location>
</feature>
<dbReference type="AlphaFoldDB" id="A0A382BSI0"/>
<sequence length="61" mass="6887">VSGYARWIEMVADEAPLNVEQQLLLKDENLRSLDNSQLPNKIPPEIKPAKYSKQYGIICTG</sequence>
<protein>
    <submittedName>
        <fullName evidence="1">Uncharacterized protein</fullName>
    </submittedName>
</protein>
<accession>A0A382BSI0</accession>
<gene>
    <name evidence="1" type="ORF">METZ01_LOCUS169640</name>
</gene>
<dbReference type="EMBL" id="UINC01031164">
    <property type="protein sequence ID" value="SVB16786.1"/>
    <property type="molecule type" value="Genomic_DNA"/>
</dbReference>
<organism evidence="1">
    <name type="scientific">marine metagenome</name>
    <dbReference type="NCBI Taxonomy" id="408172"/>
    <lineage>
        <taxon>unclassified sequences</taxon>
        <taxon>metagenomes</taxon>
        <taxon>ecological metagenomes</taxon>
    </lineage>
</organism>
<proteinExistence type="predicted"/>
<name>A0A382BSI0_9ZZZZ</name>
<evidence type="ECO:0000313" key="1">
    <source>
        <dbReference type="EMBL" id="SVB16786.1"/>
    </source>
</evidence>